<dbReference type="PANTHER" id="PTHR44366">
    <property type="entry name" value="UDP-N-ACETYLGLUCOSAMINE--PEPTIDE N-ACETYLGLUCOSAMINYLTRANSFERASE 110 KDA SUBUNIT"/>
    <property type="match status" value="1"/>
</dbReference>
<keyword evidence="5" id="KW-0808">Transferase</keyword>
<dbReference type="Proteomes" id="UP000321374">
    <property type="component" value="Unassembled WGS sequence"/>
</dbReference>
<evidence type="ECO:0000256" key="8">
    <source>
        <dbReference type="PROSITE-ProRule" id="PRU00339"/>
    </source>
</evidence>
<dbReference type="Pfam" id="PF13414">
    <property type="entry name" value="TPR_11"/>
    <property type="match status" value="2"/>
</dbReference>
<keyword evidence="7 8" id="KW-0802">TPR repeat</keyword>
<keyword evidence="6" id="KW-0677">Repeat</keyword>
<dbReference type="InterPro" id="IPR019734">
    <property type="entry name" value="TPR_rpt"/>
</dbReference>
<dbReference type="PROSITE" id="PS50005">
    <property type="entry name" value="TPR"/>
    <property type="match status" value="5"/>
</dbReference>
<comment type="similarity">
    <text evidence="2">Belongs to the glycosyltransferase 41 family. O-GlcNAc transferase subfamily.</text>
</comment>
<feature type="domain" description="O-GlcNAc transferase C-terminal" evidence="9">
    <location>
        <begin position="511"/>
        <end position="694"/>
    </location>
</feature>
<accession>A0A5C7WNB8</accession>
<dbReference type="Pfam" id="PF13844">
    <property type="entry name" value="Glyco_transf_41"/>
    <property type="match status" value="2"/>
</dbReference>
<evidence type="ECO:0000256" key="3">
    <source>
        <dbReference type="ARBA" id="ARBA00011970"/>
    </source>
</evidence>
<dbReference type="Gene3D" id="3.40.50.11380">
    <property type="match status" value="1"/>
</dbReference>
<evidence type="ECO:0000313" key="10">
    <source>
        <dbReference type="EMBL" id="TXI38482.1"/>
    </source>
</evidence>
<dbReference type="InterPro" id="IPR011990">
    <property type="entry name" value="TPR-like_helical_dom_sf"/>
</dbReference>
<dbReference type="Gene3D" id="1.25.40.10">
    <property type="entry name" value="Tetratricopeptide repeat domain"/>
    <property type="match status" value="4"/>
</dbReference>
<dbReference type="PROSITE" id="PS50293">
    <property type="entry name" value="TPR_REGION"/>
    <property type="match status" value="2"/>
</dbReference>
<evidence type="ECO:0000256" key="5">
    <source>
        <dbReference type="ARBA" id="ARBA00022679"/>
    </source>
</evidence>
<dbReference type="EMBL" id="SSGG01000019">
    <property type="protein sequence ID" value="TXI38482.1"/>
    <property type="molecule type" value="Genomic_DNA"/>
</dbReference>
<dbReference type="EC" id="2.4.1.255" evidence="3"/>
<feature type="repeat" description="TPR" evidence="8">
    <location>
        <begin position="66"/>
        <end position="99"/>
    </location>
</feature>
<dbReference type="GO" id="GO:0097363">
    <property type="term" value="F:protein O-acetylglucosaminyltransferase activity"/>
    <property type="evidence" value="ECO:0007669"/>
    <property type="project" value="UniProtKB-EC"/>
</dbReference>
<organism evidence="10 11">
    <name type="scientific">Methylophilus methylotrophus</name>
    <name type="common">Bacterium W3A1</name>
    <dbReference type="NCBI Taxonomy" id="17"/>
    <lineage>
        <taxon>Bacteria</taxon>
        <taxon>Pseudomonadati</taxon>
        <taxon>Pseudomonadota</taxon>
        <taxon>Betaproteobacteria</taxon>
        <taxon>Nitrosomonadales</taxon>
        <taxon>Methylophilaceae</taxon>
        <taxon>Methylophilus</taxon>
    </lineage>
</organism>
<dbReference type="SUPFAM" id="SSF48452">
    <property type="entry name" value="TPR-like"/>
    <property type="match status" value="1"/>
</dbReference>
<evidence type="ECO:0000256" key="1">
    <source>
        <dbReference type="ARBA" id="ARBA00004922"/>
    </source>
</evidence>
<evidence type="ECO:0000313" key="11">
    <source>
        <dbReference type="Proteomes" id="UP000321374"/>
    </source>
</evidence>
<dbReference type="PANTHER" id="PTHR44366:SF1">
    <property type="entry name" value="UDP-N-ACETYLGLUCOSAMINE--PEPTIDE N-ACETYLGLUCOSAMINYLTRANSFERASE 110 KDA SUBUNIT"/>
    <property type="match status" value="1"/>
</dbReference>
<dbReference type="AlphaFoldDB" id="A0A5C7WNB8"/>
<evidence type="ECO:0000256" key="2">
    <source>
        <dbReference type="ARBA" id="ARBA00005386"/>
    </source>
</evidence>
<feature type="repeat" description="TPR" evidence="8">
    <location>
        <begin position="235"/>
        <end position="268"/>
    </location>
</feature>
<comment type="caution">
    <text evidence="10">The sequence shown here is derived from an EMBL/GenBank/DDBJ whole genome shotgun (WGS) entry which is preliminary data.</text>
</comment>
<feature type="repeat" description="TPR" evidence="8">
    <location>
        <begin position="201"/>
        <end position="234"/>
    </location>
</feature>
<keyword evidence="4" id="KW-0328">Glycosyltransferase</keyword>
<comment type="pathway">
    <text evidence="1">Protein modification; protein glycosylation.</text>
</comment>
<proteinExistence type="inferred from homology"/>
<feature type="repeat" description="TPR" evidence="8">
    <location>
        <begin position="100"/>
        <end position="133"/>
    </location>
</feature>
<name>A0A5C7WNB8_METME</name>
<dbReference type="Gene3D" id="3.40.50.2000">
    <property type="entry name" value="Glycogen Phosphorylase B"/>
    <property type="match status" value="1"/>
</dbReference>
<feature type="domain" description="O-GlcNAc transferase C-terminal" evidence="9">
    <location>
        <begin position="346"/>
        <end position="499"/>
    </location>
</feature>
<dbReference type="InterPro" id="IPR037919">
    <property type="entry name" value="OGT"/>
</dbReference>
<dbReference type="InterPro" id="IPR029489">
    <property type="entry name" value="OGT/SEC/SPY_C"/>
</dbReference>
<evidence type="ECO:0000259" key="9">
    <source>
        <dbReference type="Pfam" id="PF13844"/>
    </source>
</evidence>
<sequence>MIEQLKKQIEMNLHEQALESIKKHQIMNPTHAELFYLEGLCYRKLNNFQAAKNAFETCCHINKHHIESRFLLANVLKNLGQYEDAIVHYKELIKLDVNHVKGWFNIGVCYQLSRQTDLAIAAYKRAITIKPDYAEVLNNLGNLYRSLPDYERACQCYEQALRYKPMPETAYNHALALQSLNYLPGSIDAFELAISLKPDYLNAILGMAILLDKIGKHKKALTYYQKALVIDPQNAEVYFSMGLIFVKLKQLKLAIACYAKAWEIKPDYTEALGSLIQYKMHACDWQGLDKLYEAVAVDIQKGKYVVPFNLLATPLMPVIQKQCAEQYTNKNYPARNLVCQLNGIDARKKIRLGYFSADFHNHATAYLMADLFALHNREQFEVIGISFGPVQDDEMALNLRQRFDQFHEVSHLSDLEIAQLSNTLRIDIAIDLKGYTRGARPAIFAYRPAPVQVSYLGYPGTLGATYFDYIIADPTVIPSGDEIFYTEKIAFMPDTYQVNAARVVDKKSSNGRTFHGLPEDAFVFCSFNNNFKITPDIFSCWMRLLAQVPNSVLWLFEANPEATKNLRTSAINHGMDPGRLIFAKKASQQKHLSRYYYADLVLDTLYYNAHTTTSDALWVGCPVITCIGKTFPARVAASILKAFNVEELITGTIEEYEKLALSLANQPQRLIDLRNKIAINKNVAPLFDTRSYTGYLEALFTKMYQRQQSGLSPDHLRSN</sequence>
<evidence type="ECO:0000256" key="7">
    <source>
        <dbReference type="ARBA" id="ARBA00022803"/>
    </source>
</evidence>
<dbReference type="SMART" id="SM00028">
    <property type="entry name" value="TPR"/>
    <property type="match status" value="6"/>
</dbReference>
<gene>
    <name evidence="10" type="ORF">E6Q51_01060</name>
</gene>
<evidence type="ECO:0000256" key="6">
    <source>
        <dbReference type="ARBA" id="ARBA00022737"/>
    </source>
</evidence>
<feature type="repeat" description="TPR" evidence="8">
    <location>
        <begin position="134"/>
        <end position="167"/>
    </location>
</feature>
<evidence type="ECO:0000256" key="4">
    <source>
        <dbReference type="ARBA" id="ARBA00022676"/>
    </source>
</evidence>
<reference evidence="10 11" key="1">
    <citation type="submission" date="2018-09" db="EMBL/GenBank/DDBJ databases">
        <title>Metagenome Assembled Genomes from an Advanced Water Purification Facility.</title>
        <authorList>
            <person name="Stamps B.W."/>
            <person name="Spear J.R."/>
        </authorList>
    </citation>
    <scope>NUCLEOTIDE SEQUENCE [LARGE SCALE GENOMIC DNA]</scope>
    <source>
        <strain evidence="10">Bin_42_2</strain>
    </source>
</reference>
<protein>
    <recommendedName>
        <fullName evidence="3">protein O-GlcNAc transferase</fullName>
        <ecNumber evidence="3">2.4.1.255</ecNumber>
    </recommendedName>
</protein>
<dbReference type="GO" id="GO:0006493">
    <property type="term" value="P:protein O-linked glycosylation"/>
    <property type="evidence" value="ECO:0007669"/>
    <property type="project" value="InterPro"/>
</dbReference>
<dbReference type="Pfam" id="PF12895">
    <property type="entry name" value="ANAPC3"/>
    <property type="match status" value="1"/>
</dbReference>